<evidence type="ECO:0000313" key="5">
    <source>
        <dbReference type="Proteomes" id="UP000237934"/>
    </source>
</evidence>
<evidence type="ECO:0000256" key="1">
    <source>
        <dbReference type="SAM" id="MobiDB-lite"/>
    </source>
</evidence>
<dbReference type="EMBL" id="PUAP01000002">
    <property type="protein sequence ID" value="PQF25880.1"/>
    <property type="molecule type" value="Genomic_DNA"/>
</dbReference>
<dbReference type="Proteomes" id="UP000237934">
    <property type="component" value="Unassembled WGS sequence"/>
</dbReference>
<comment type="caution">
    <text evidence="4">The sequence shown here is derived from an EMBL/GenBank/DDBJ whole genome shotgun (WGS) entry which is preliminary data.</text>
</comment>
<evidence type="ECO:0000259" key="3">
    <source>
        <dbReference type="Pfam" id="PF13731"/>
    </source>
</evidence>
<dbReference type="AlphaFoldDB" id="A0A2S7S026"/>
<keyword evidence="2" id="KW-0732">Signal</keyword>
<sequence>MKFIRLATVAALSTTIFAGGVQAFAEETDQEKETQEVRKTTTEGQITFTPGNDDTVVDPGPDGPEVTIPPVTGPDGQNKGPLTIATVPTMNFGSQIISTTDEHYNMVAERQQKTGTAGEENKVPYVSLAQVQDTRGTNEGWELSVSLTEFQAPTDTLNKVLKGAKITLFDPALLYSVNDENQAPTIHSSGLELIPNNDSVPIMTAAAKKGSGTSTTVWGDHDAIAKQVEDGVDVVENEAIQLFVPGSTAKDAVTYTSTLTWELELTPDNEAPDVV</sequence>
<organism evidence="4 5">
    <name type="scientific">Enterococcus mundtii</name>
    <dbReference type="NCBI Taxonomy" id="53346"/>
    <lineage>
        <taxon>Bacteria</taxon>
        <taxon>Bacillati</taxon>
        <taxon>Bacillota</taxon>
        <taxon>Bacilli</taxon>
        <taxon>Lactobacillales</taxon>
        <taxon>Enterococcaceae</taxon>
        <taxon>Enterococcus</taxon>
    </lineage>
</organism>
<feature type="signal peptide" evidence="2">
    <location>
        <begin position="1"/>
        <end position="25"/>
    </location>
</feature>
<dbReference type="RefSeq" id="WP_104870658.1">
    <property type="nucleotide sequence ID" value="NZ_PUAP01000002.1"/>
</dbReference>
<protein>
    <submittedName>
        <fullName evidence="4">WxL domain-containing protein</fullName>
    </submittedName>
</protein>
<dbReference type="Pfam" id="PF13731">
    <property type="entry name" value="WxL"/>
    <property type="match status" value="1"/>
</dbReference>
<feature type="domain" description="WxL" evidence="3">
    <location>
        <begin position="36"/>
        <end position="267"/>
    </location>
</feature>
<proteinExistence type="predicted"/>
<gene>
    <name evidence="4" type="ORF">CUS89_00785</name>
</gene>
<evidence type="ECO:0000256" key="2">
    <source>
        <dbReference type="SAM" id="SignalP"/>
    </source>
</evidence>
<dbReference type="InterPro" id="IPR027994">
    <property type="entry name" value="WxL_dom"/>
</dbReference>
<reference evidence="4 5" key="1">
    <citation type="journal article" date="2018" name="Pathog. Dis.">
        <title>Whole-genome sequencing based characterization of antimicrobial resistance in Enterococcus.</title>
        <authorList>
            <person name="Tyson G."/>
        </authorList>
    </citation>
    <scope>NUCLEOTIDE SEQUENCE [LARGE SCALE GENOMIC DNA]</scope>
    <source>
        <strain evidence="4 5">CVM N55263</strain>
    </source>
</reference>
<feature type="chain" id="PRO_5015752298" evidence="2">
    <location>
        <begin position="26"/>
        <end position="275"/>
    </location>
</feature>
<name>A0A2S7S026_ENTMU</name>
<accession>A0A2S7S026</accession>
<feature type="region of interest" description="Disordered" evidence="1">
    <location>
        <begin position="37"/>
        <end position="58"/>
    </location>
</feature>
<evidence type="ECO:0000313" key="4">
    <source>
        <dbReference type="EMBL" id="PQF25880.1"/>
    </source>
</evidence>